<dbReference type="AlphaFoldDB" id="A0A511ZGT6"/>
<gene>
    <name evidence="6" type="ORF">OSO01_14030</name>
</gene>
<feature type="domain" description="Alcohol dehydrogenase iron-type/glycerol dehydrogenase GldA" evidence="4">
    <location>
        <begin position="7"/>
        <end position="176"/>
    </location>
</feature>
<dbReference type="SUPFAM" id="SSF56796">
    <property type="entry name" value="Dehydroquinate synthase-like"/>
    <property type="match status" value="1"/>
</dbReference>
<evidence type="ECO:0000313" key="6">
    <source>
        <dbReference type="EMBL" id="GEN86664.1"/>
    </source>
</evidence>
<dbReference type="EMBL" id="BJYM01000005">
    <property type="protein sequence ID" value="GEN86664.1"/>
    <property type="molecule type" value="Genomic_DNA"/>
</dbReference>
<dbReference type="InterPro" id="IPR001670">
    <property type="entry name" value="ADH_Fe/GldA"/>
</dbReference>
<dbReference type="FunFam" id="1.20.1090.10:FF:000001">
    <property type="entry name" value="Aldehyde-alcohol dehydrogenase"/>
    <property type="match status" value="1"/>
</dbReference>
<dbReference type="InterPro" id="IPR039697">
    <property type="entry name" value="Alcohol_dehydrogenase_Fe"/>
</dbReference>
<keyword evidence="3" id="KW-0520">NAD</keyword>
<evidence type="ECO:0000256" key="1">
    <source>
        <dbReference type="ARBA" id="ARBA00007358"/>
    </source>
</evidence>
<dbReference type="Pfam" id="PF00465">
    <property type="entry name" value="Fe-ADH"/>
    <property type="match status" value="1"/>
</dbReference>
<dbReference type="PROSITE" id="PS00913">
    <property type="entry name" value="ADH_IRON_1"/>
    <property type="match status" value="1"/>
</dbReference>
<proteinExistence type="inferred from homology"/>
<accession>A0A511ZGT6</accession>
<evidence type="ECO:0000259" key="5">
    <source>
        <dbReference type="Pfam" id="PF25137"/>
    </source>
</evidence>
<reference evidence="6 7" key="1">
    <citation type="submission" date="2019-07" db="EMBL/GenBank/DDBJ databases">
        <title>Whole genome shotgun sequence of Oceanobacillus sojae NBRC 105379.</title>
        <authorList>
            <person name="Hosoyama A."/>
            <person name="Uohara A."/>
            <person name="Ohji S."/>
            <person name="Ichikawa N."/>
        </authorList>
    </citation>
    <scope>NUCLEOTIDE SEQUENCE [LARGE SCALE GENOMIC DNA]</scope>
    <source>
        <strain evidence="6 7">NBRC 105379</strain>
    </source>
</reference>
<organism evidence="6 7">
    <name type="scientific">Oceanobacillus sojae</name>
    <dbReference type="NCBI Taxonomy" id="582851"/>
    <lineage>
        <taxon>Bacteria</taxon>
        <taxon>Bacillati</taxon>
        <taxon>Bacillota</taxon>
        <taxon>Bacilli</taxon>
        <taxon>Bacillales</taxon>
        <taxon>Bacillaceae</taxon>
        <taxon>Oceanobacillus</taxon>
    </lineage>
</organism>
<dbReference type="PANTHER" id="PTHR11496">
    <property type="entry name" value="ALCOHOL DEHYDROGENASE"/>
    <property type="match status" value="1"/>
</dbReference>
<dbReference type="Pfam" id="PF25137">
    <property type="entry name" value="ADH_Fe_C"/>
    <property type="match status" value="1"/>
</dbReference>
<protein>
    <submittedName>
        <fullName evidence="6">1,3-propanediol dehydrogenase</fullName>
    </submittedName>
</protein>
<dbReference type="Gene3D" id="1.20.1090.10">
    <property type="entry name" value="Dehydroquinate synthase-like - alpha domain"/>
    <property type="match status" value="1"/>
</dbReference>
<evidence type="ECO:0000259" key="4">
    <source>
        <dbReference type="Pfam" id="PF00465"/>
    </source>
</evidence>
<comment type="similarity">
    <text evidence="1">Belongs to the iron-containing alcohol dehydrogenase family.</text>
</comment>
<keyword evidence="2" id="KW-0560">Oxidoreductase</keyword>
<sequence length="396" mass="42956">MYITYQPKQTAIGENSLRNLGGSAKKLKVTHLLVVIDQFLTTDPLNYDDRITQILNQENINVSFFSDYQGEPTTDHLGAALTIAKEQKVNGVAAIGGGSAIDIAKATALFCKSPQMEWNAITKQDNLERLPLIAVPTTAGTGSEATKVMVITDTEKGIKMNPGHPDLIPDIAILDPALTSSLPKNFTAYTGVDAITHAIEAFVSTKANIATDQYALTAIQIAGRSLPVVYHDGTNIKAREEMLLASTYAGIAFSNASTNLAHAAGRALGARFHIPHGLSVAVLLPLVMRFGLQAAPERYAQIAIALGEDANKDIHELAEQSIQIIEKYCDDFQIWKDALKFIDLQDLENNIDLLAKDALDGNGILTNRIVPSNSDIRKLFLDLIDKLNKVKAIEQV</sequence>
<dbReference type="CDD" id="cd08551">
    <property type="entry name" value="Fe-ADH"/>
    <property type="match status" value="1"/>
</dbReference>
<evidence type="ECO:0000256" key="2">
    <source>
        <dbReference type="ARBA" id="ARBA00023002"/>
    </source>
</evidence>
<dbReference type="GO" id="GO:0004022">
    <property type="term" value="F:alcohol dehydrogenase (NAD+) activity"/>
    <property type="evidence" value="ECO:0007669"/>
    <property type="project" value="TreeGrafter"/>
</dbReference>
<comment type="caution">
    <text evidence="6">The sequence shown here is derived from an EMBL/GenBank/DDBJ whole genome shotgun (WGS) entry which is preliminary data.</text>
</comment>
<dbReference type="PANTHER" id="PTHR11496:SF102">
    <property type="entry name" value="ALCOHOL DEHYDROGENASE 4"/>
    <property type="match status" value="1"/>
</dbReference>
<evidence type="ECO:0000313" key="7">
    <source>
        <dbReference type="Proteomes" id="UP000321558"/>
    </source>
</evidence>
<dbReference type="Gene3D" id="3.40.50.1970">
    <property type="match status" value="1"/>
</dbReference>
<feature type="domain" description="Fe-containing alcohol dehydrogenase-like C-terminal" evidence="5">
    <location>
        <begin position="187"/>
        <end position="381"/>
    </location>
</feature>
<dbReference type="STRING" id="582851.GCA_900162665_03127"/>
<dbReference type="RefSeq" id="WP_147209705.1">
    <property type="nucleotide sequence ID" value="NZ_BJYM01000005.1"/>
</dbReference>
<keyword evidence="7" id="KW-1185">Reference proteome</keyword>
<dbReference type="Proteomes" id="UP000321558">
    <property type="component" value="Unassembled WGS sequence"/>
</dbReference>
<dbReference type="InterPro" id="IPR018211">
    <property type="entry name" value="ADH_Fe_CS"/>
</dbReference>
<evidence type="ECO:0000256" key="3">
    <source>
        <dbReference type="ARBA" id="ARBA00023027"/>
    </source>
</evidence>
<dbReference type="GO" id="GO:0046872">
    <property type="term" value="F:metal ion binding"/>
    <property type="evidence" value="ECO:0007669"/>
    <property type="project" value="InterPro"/>
</dbReference>
<name>A0A511ZGT6_9BACI</name>
<dbReference type="FunFam" id="3.40.50.1970:FF:000003">
    <property type="entry name" value="Alcohol dehydrogenase, iron-containing"/>
    <property type="match status" value="1"/>
</dbReference>
<dbReference type="OrthoDB" id="9815791at2"/>
<dbReference type="InterPro" id="IPR056798">
    <property type="entry name" value="ADH_Fe_C"/>
</dbReference>